<evidence type="ECO:0000313" key="12">
    <source>
        <dbReference type="EMBL" id="QLY79590.1"/>
    </source>
</evidence>
<dbReference type="PANTHER" id="PTHR10815">
    <property type="entry name" value="METHYLATED-DNA--PROTEIN-CYSTEINE METHYLTRANSFERASE"/>
    <property type="match status" value="1"/>
</dbReference>
<comment type="catalytic activity">
    <reaction evidence="8 9">
        <text>a 6-O-methyl-2'-deoxyguanosine in DNA + L-cysteinyl-[protein] = S-methyl-L-cysteinyl-[protein] + a 2'-deoxyguanosine in DNA</text>
        <dbReference type="Rhea" id="RHEA:24000"/>
        <dbReference type="Rhea" id="RHEA-COMP:10131"/>
        <dbReference type="Rhea" id="RHEA-COMP:10132"/>
        <dbReference type="Rhea" id="RHEA-COMP:11367"/>
        <dbReference type="Rhea" id="RHEA-COMP:11368"/>
        <dbReference type="ChEBI" id="CHEBI:29950"/>
        <dbReference type="ChEBI" id="CHEBI:82612"/>
        <dbReference type="ChEBI" id="CHEBI:85445"/>
        <dbReference type="ChEBI" id="CHEBI:85448"/>
        <dbReference type="EC" id="2.1.1.63"/>
    </reaction>
</comment>
<evidence type="ECO:0000256" key="1">
    <source>
        <dbReference type="ARBA" id="ARBA00001286"/>
    </source>
</evidence>
<keyword evidence="4 9" id="KW-0489">Methyltransferase</keyword>
<keyword evidence="7 9" id="KW-0234">DNA repair</keyword>
<comment type="subcellular location">
    <subcellularLocation>
        <location evidence="9">Cytoplasm</location>
    </subcellularLocation>
</comment>
<sequence>MYYYDFLESPMGLIKITTSESALVSLSLITQTDIIATPNIITDLCKTQLNEYFMNQRREFTLPLEFNGTKFQKSVWNELLKIPYGKTASYKDVAVSLGNPNASRAVGGAVNKNPLFIVVPCHRVIGSNGALVGFALGIDKKTYLLDIEKNHPGK</sequence>
<dbReference type="RefSeq" id="WP_181601637.1">
    <property type="nucleotide sequence ID" value="NZ_CP059378.1"/>
</dbReference>
<dbReference type="PANTHER" id="PTHR10815:SF13">
    <property type="entry name" value="METHYLATED-DNA--PROTEIN-CYSTEINE METHYLTRANSFERASE"/>
    <property type="match status" value="1"/>
</dbReference>
<evidence type="ECO:0000256" key="3">
    <source>
        <dbReference type="ARBA" id="ARBA00022490"/>
    </source>
</evidence>
<evidence type="ECO:0000256" key="8">
    <source>
        <dbReference type="ARBA" id="ARBA00049348"/>
    </source>
</evidence>
<dbReference type="FunFam" id="1.10.10.10:FF:000214">
    <property type="entry name" value="Methylated-DNA--protein-cysteine methyltransferase"/>
    <property type="match status" value="1"/>
</dbReference>
<evidence type="ECO:0000256" key="2">
    <source>
        <dbReference type="ARBA" id="ARBA00008711"/>
    </source>
</evidence>
<dbReference type="EC" id="2.1.1.63" evidence="9"/>
<comment type="function">
    <text evidence="9">Involved in the cellular defense against the biological effects of O6-methylguanine (O6-MeG) and O4-methylthymine (O4-MeT) in DNA. Repairs the methylated nucleobase in DNA by stoichiometrically transferring the methyl group to a cysteine residue in the enzyme. This is a suicide reaction: the enzyme is irreversibly inactivated.</text>
</comment>
<comment type="similarity">
    <text evidence="2 9">Belongs to the MGMT family.</text>
</comment>
<keyword evidence="5 9" id="KW-0808">Transferase</keyword>
<evidence type="ECO:0000256" key="7">
    <source>
        <dbReference type="ARBA" id="ARBA00023204"/>
    </source>
</evidence>
<organism evidence="12 13">
    <name type="scientific">Clostridium intestinale</name>
    <dbReference type="NCBI Taxonomy" id="36845"/>
    <lineage>
        <taxon>Bacteria</taxon>
        <taxon>Bacillati</taxon>
        <taxon>Bacillota</taxon>
        <taxon>Clostridia</taxon>
        <taxon>Eubacteriales</taxon>
        <taxon>Clostridiaceae</taxon>
        <taxon>Clostridium</taxon>
    </lineage>
</organism>
<dbReference type="Gene3D" id="3.30.160.70">
    <property type="entry name" value="Methylated DNA-protein cysteine methyltransferase domain"/>
    <property type="match status" value="1"/>
</dbReference>
<keyword evidence="6 9" id="KW-0227">DNA damage</keyword>
<dbReference type="InterPro" id="IPR023546">
    <property type="entry name" value="MGMT"/>
</dbReference>
<dbReference type="NCBIfam" id="TIGR00589">
    <property type="entry name" value="ogt"/>
    <property type="match status" value="1"/>
</dbReference>
<dbReference type="InterPro" id="IPR001497">
    <property type="entry name" value="MethylDNA_cys_MeTrfase_AS"/>
</dbReference>
<evidence type="ECO:0000259" key="10">
    <source>
        <dbReference type="Pfam" id="PF01035"/>
    </source>
</evidence>
<dbReference type="HAMAP" id="MF_00772">
    <property type="entry name" value="OGT"/>
    <property type="match status" value="1"/>
</dbReference>
<dbReference type="SUPFAM" id="SSF53155">
    <property type="entry name" value="Methylated DNA-protein cysteine methyltransferase domain"/>
    <property type="match status" value="1"/>
</dbReference>
<dbReference type="Pfam" id="PF02870">
    <property type="entry name" value="Methyltransf_1N"/>
    <property type="match status" value="1"/>
</dbReference>
<dbReference type="InterPro" id="IPR014048">
    <property type="entry name" value="MethylDNA_cys_MeTrfase_DNA-bd"/>
</dbReference>
<dbReference type="SUPFAM" id="SSF46767">
    <property type="entry name" value="Methylated DNA-protein cysteine methyltransferase, C-terminal domain"/>
    <property type="match status" value="1"/>
</dbReference>
<evidence type="ECO:0000256" key="5">
    <source>
        <dbReference type="ARBA" id="ARBA00022679"/>
    </source>
</evidence>
<dbReference type="InterPro" id="IPR036388">
    <property type="entry name" value="WH-like_DNA-bd_sf"/>
</dbReference>
<comment type="miscellaneous">
    <text evidence="9">This enzyme catalyzes only one turnover and therefore is not strictly catalytic. According to one definition, an enzyme is a biocatalyst that acts repeatedly and over many reaction cycles.</text>
</comment>
<dbReference type="InterPro" id="IPR008332">
    <property type="entry name" value="MethylG_MeTrfase_N"/>
</dbReference>
<name>A0A7D6VTL5_9CLOT</name>
<dbReference type="CDD" id="cd06445">
    <property type="entry name" value="ATase"/>
    <property type="match status" value="1"/>
</dbReference>
<evidence type="ECO:0000259" key="11">
    <source>
        <dbReference type="Pfam" id="PF02870"/>
    </source>
</evidence>
<dbReference type="Gene3D" id="1.10.10.10">
    <property type="entry name" value="Winged helix-like DNA-binding domain superfamily/Winged helix DNA-binding domain"/>
    <property type="match status" value="1"/>
</dbReference>
<dbReference type="Proteomes" id="UP000512286">
    <property type="component" value="Chromosome"/>
</dbReference>
<evidence type="ECO:0000313" key="13">
    <source>
        <dbReference type="Proteomes" id="UP000512286"/>
    </source>
</evidence>
<dbReference type="GO" id="GO:0032259">
    <property type="term" value="P:methylation"/>
    <property type="evidence" value="ECO:0007669"/>
    <property type="project" value="UniProtKB-KW"/>
</dbReference>
<dbReference type="Pfam" id="PF01035">
    <property type="entry name" value="DNA_binding_1"/>
    <property type="match status" value="1"/>
</dbReference>
<protein>
    <recommendedName>
        <fullName evidence="9">Methylated-DNA--protein-cysteine methyltransferase</fullName>
        <ecNumber evidence="9">2.1.1.63</ecNumber>
    </recommendedName>
    <alternativeName>
        <fullName evidence="9">6-O-methylguanine-DNA methyltransferase</fullName>
        <shortName evidence="9">MGMT</shortName>
    </alternativeName>
    <alternativeName>
        <fullName evidence="9">O-6-methylguanine-DNA-alkyltransferase</fullName>
    </alternativeName>
</protein>
<evidence type="ECO:0000256" key="4">
    <source>
        <dbReference type="ARBA" id="ARBA00022603"/>
    </source>
</evidence>
<keyword evidence="3 9" id="KW-0963">Cytoplasm</keyword>
<dbReference type="GO" id="GO:0005737">
    <property type="term" value="C:cytoplasm"/>
    <property type="evidence" value="ECO:0007669"/>
    <property type="project" value="UniProtKB-SubCell"/>
</dbReference>
<dbReference type="KEGG" id="cint:HZF06_21595"/>
<evidence type="ECO:0000256" key="9">
    <source>
        <dbReference type="HAMAP-Rule" id="MF_00772"/>
    </source>
</evidence>
<dbReference type="InterPro" id="IPR036631">
    <property type="entry name" value="MGMT_N_sf"/>
</dbReference>
<dbReference type="AlphaFoldDB" id="A0A7D6VTL5"/>
<reference evidence="12 13" key="1">
    <citation type="submission" date="2020-07" db="EMBL/GenBank/DDBJ databases">
        <title>Electron transfer.</title>
        <authorList>
            <person name="Huang L."/>
            <person name="Liu X."/>
            <person name="Zhou S."/>
        </authorList>
    </citation>
    <scope>NUCLEOTIDE SEQUENCE [LARGE SCALE GENOMIC DNA]</scope>
    <source>
        <strain evidence="12 13">Lx1</strain>
    </source>
</reference>
<comment type="catalytic activity">
    <reaction evidence="1 9">
        <text>a 4-O-methyl-thymidine in DNA + L-cysteinyl-[protein] = a thymidine in DNA + S-methyl-L-cysteinyl-[protein]</text>
        <dbReference type="Rhea" id="RHEA:53428"/>
        <dbReference type="Rhea" id="RHEA-COMP:10131"/>
        <dbReference type="Rhea" id="RHEA-COMP:10132"/>
        <dbReference type="Rhea" id="RHEA-COMP:13555"/>
        <dbReference type="Rhea" id="RHEA-COMP:13556"/>
        <dbReference type="ChEBI" id="CHEBI:29950"/>
        <dbReference type="ChEBI" id="CHEBI:82612"/>
        <dbReference type="ChEBI" id="CHEBI:137386"/>
        <dbReference type="ChEBI" id="CHEBI:137387"/>
        <dbReference type="EC" id="2.1.1.63"/>
    </reaction>
</comment>
<dbReference type="InterPro" id="IPR036217">
    <property type="entry name" value="MethylDNA_cys_MeTrfase_DNAb"/>
</dbReference>
<accession>A0A7D6VTL5</accession>
<feature type="domain" description="Methylguanine DNA methyltransferase ribonuclease-like" evidence="11">
    <location>
        <begin position="3"/>
        <end position="66"/>
    </location>
</feature>
<gene>
    <name evidence="12" type="ORF">HZF06_21595</name>
</gene>
<dbReference type="GO" id="GO:0006307">
    <property type="term" value="P:DNA alkylation repair"/>
    <property type="evidence" value="ECO:0007669"/>
    <property type="project" value="UniProtKB-UniRule"/>
</dbReference>
<feature type="active site" description="Nucleophile; methyl group acceptor" evidence="9">
    <location>
        <position position="121"/>
    </location>
</feature>
<dbReference type="EMBL" id="CP059378">
    <property type="protein sequence ID" value="QLY79590.1"/>
    <property type="molecule type" value="Genomic_DNA"/>
</dbReference>
<dbReference type="PROSITE" id="PS00374">
    <property type="entry name" value="MGMT"/>
    <property type="match status" value="1"/>
</dbReference>
<evidence type="ECO:0000256" key="6">
    <source>
        <dbReference type="ARBA" id="ARBA00022763"/>
    </source>
</evidence>
<proteinExistence type="inferred from homology"/>
<feature type="domain" description="Methylated-DNA-[protein]-cysteine S-methyltransferase DNA binding" evidence="10">
    <location>
        <begin position="70"/>
        <end position="149"/>
    </location>
</feature>
<dbReference type="GO" id="GO:0003908">
    <property type="term" value="F:methylated-DNA-[protein]-cysteine S-methyltransferase activity"/>
    <property type="evidence" value="ECO:0007669"/>
    <property type="project" value="UniProtKB-UniRule"/>
</dbReference>